<evidence type="ECO:0000259" key="1">
    <source>
        <dbReference type="Pfam" id="PF00561"/>
    </source>
</evidence>
<dbReference type="PANTHER" id="PTHR43798:SF33">
    <property type="entry name" value="HYDROLASE, PUTATIVE (AFU_ORTHOLOGUE AFUA_2G14860)-RELATED"/>
    <property type="match status" value="1"/>
</dbReference>
<dbReference type="GO" id="GO:0016020">
    <property type="term" value="C:membrane"/>
    <property type="evidence" value="ECO:0007669"/>
    <property type="project" value="TreeGrafter"/>
</dbReference>
<dbReference type="InterPro" id="IPR000073">
    <property type="entry name" value="AB_hydrolase_1"/>
</dbReference>
<accession>A0A810NC78</accession>
<name>A0A810NC78_9ACTN</name>
<evidence type="ECO:0000313" key="2">
    <source>
        <dbReference type="EMBL" id="BCJ69133.1"/>
    </source>
</evidence>
<organism evidence="2 3">
    <name type="scientific">Polymorphospora rubra</name>
    <dbReference type="NCBI Taxonomy" id="338584"/>
    <lineage>
        <taxon>Bacteria</taxon>
        <taxon>Bacillati</taxon>
        <taxon>Actinomycetota</taxon>
        <taxon>Actinomycetes</taxon>
        <taxon>Micromonosporales</taxon>
        <taxon>Micromonosporaceae</taxon>
        <taxon>Polymorphospora</taxon>
    </lineage>
</organism>
<dbReference type="EMBL" id="AP023359">
    <property type="protein sequence ID" value="BCJ69133.1"/>
    <property type="molecule type" value="Genomic_DNA"/>
</dbReference>
<dbReference type="PRINTS" id="PR00111">
    <property type="entry name" value="ABHYDROLASE"/>
</dbReference>
<evidence type="ECO:0000313" key="3">
    <source>
        <dbReference type="Proteomes" id="UP000680866"/>
    </source>
</evidence>
<feature type="domain" description="AB hydrolase-1" evidence="1">
    <location>
        <begin position="40"/>
        <end position="139"/>
    </location>
</feature>
<gene>
    <name evidence="2" type="ORF">Prubr_61540</name>
</gene>
<dbReference type="Pfam" id="PF00561">
    <property type="entry name" value="Abhydrolase_1"/>
    <property type="match status" value="1"/>
</dbReference>
<dbReference type="Gene3D" id="3.40.50.1820">
    <property type="entry name" value="alpha/beta hydrolase"/>
    <property type="match status" value="1"/>
</dbReference>
<dbReference type="AlphaFoldDB" id="A0A810NC78"/>
<dbReference type="KEGG" id="pry:Prubr_61540"/>
<protein>
    <recommendedName>
        <fullName evidence="1">AB hydrolase-1 domain-containing protein</fullName>
    </recommendedName>
</protein>
<proteinExistence type="predicted"/>
<dbReference type="Proteomes" id="UP000680866">
    <property type="component" value="Chromosome"/>
</dbReference>
<dbReference type="GO" id="GO:0003824">
    <property type="term" value="F:catalytic activity"/>
    <property type="evidence" value="ECO:0007669"/>
    <property type="project" value="UniProtKB-ARBA"/>
</dbReference>
<dbReference type="PANTHER" id="PTHR43798">
    <property type="entry name" value="MONOACYLGLYCEROL LIPASE"/>
    <property type="match status" value="1"/>
</dbReference>
<sequence>MLLGGRVSGVTRPSIGTLHTVDVDGVSLAYRAAGEPAGVPMVLLHGLGDDERDWHTVLPHLADSYRVYALDLRGHGRSSHPGRYSFELMRDDVIGFLDAVGVGRCVLVGHSMGGTVAILLAQAVPHRFSHLVLEDTTVPRPGALKRPPLAPPDTPTGFDFAAVNAIRGQVDDPDPAWWDRIGTIDIPTLIVGGADSSSIPQHLLAETVDRMPDATLVTIVAGHHVHKDRPAEFLAAVDGFLM</sequence>
<dbReference type="SUPFAM" id="SSF53474">
    <property type="entry name" value="alpha/beta-Hydrolases"/>
    <property type="match status" value="1"/>
</dbReference>
<reference evidence="2" key="1">
    <citation type="submission" date="2020-08" db="EMBL/GenBank/DDBJ databases">
        <title>Whole genome shotgun sequence of Polymorphospora rubra NBRC 101157.</title>
        <authorList>
            <person name="Komaki H."/>
            <person name="Tamura T."/>
        </authorList>
    </citation>
    <scope>NUCLEOTIDE SEQUENCE</scope>
    <source>
        <strain evidence="2">NBRC 101157</strain>
    </source>
</reference>
<dbReference type="InterPro" id="IPR029058">
    <property type="entry name" value="AB_hydrolase_fold"/>
</dbReference>
<dbReference type="InterPro" id="IPR050266">
    <property type="entry name" value="AB_hydrolase_sf"/>
</dbReference>
<keyword evidence="3" id="KW-1185">Reference proteome</keyword>